<dbReference type="AlphaFoldDB" id="A0A6J4SDB6"/>
<evidence type="ECO:0000313" key="2">
    <source>
        <dbReference type="EMBL" id="CAA9496314.1"/>
    </source>
</evidence>
<feature type="transmembrane region" description="Helical" evidence="1">
    <location>
        <begin position="83"/>
        <end position="101"/>
    </location>
</feature>
<keyword evidence="1" id="KW-0472">Membrane</keyword>
<keyword evidence="1" id="KW-0812">Transmembrane</keyword>
<feature type="transmembrane region" description="Helical" evidence="1">
    <location>
        <begin position="163"/>
        <end position="186"/>
    </location>
</feature>
<organism evidence="2">
    <name type="scientific">uncultured Solirubrobacteraceae bacterium</name>
    <dbReference type="NCBI Taxonomy" id="1162706"/>
    <lineage>
        <taxon>Bacteria</taxon>
        <taxon>Bacillati</taxon>
        <taxon>Actinomycetota</taxon>
        <taxon>Thermoleophilia</taxon>
        <taxon>Solirubrobacterales</taxon>
        <taxon>Solirubrobacteraceae</taxon>
        <taxon>environmental samples</taxon>
    </lineage>
</organism>
<keyword evidence="1" id="KW-1133">Transmembrane helix</keyword>
<protein>
    <submittedName>
        <fullName evidence="2">Uncharacterized protein</fullName>
    </submittedName>
</protein>
<feature type="transmembrane region" description="Helical" evidence="1">
    <location>
        <begin position="21"/>
        <end position="42"/>
    </location>
</feature>
<feature type="transmembrane region" description="Helical" evidence="1">
    <location>
        <begin position="225"/>
        <end position="244"/>
    </location>
</feature>
<reference evidence="2" key="1">
    <citation type="submission" date="2020-02" db="EMBL/GenBank/DDBJ databases">
        <authorList>
            <person name="Meier V. D."/>
        </authorList>
    </citation>
    <scope>NUCLEOTIDE SEQUENCE</scope>
    <source>
        <strain evidence="2">AVDCRST_MAG69</strain>
    </source>
</reference>
<feature type="transmembrane region" description="Helical" evidence="1">
    <location>
        <begin position="250"/>
        <end position="267"/>
    </location>
</feature>
<dbReference type="EMBL" id="CADCVP010000172">
    <property type="protein sequence ID" value="CAA9496314.1"/>
    <property type="molecule type" value="Genomic_DNA"/>
</dbReference>
<feature type="transmembrane region" description="Helical" evidence="1">
    <location>
        <begin position="121"/>
        <end position="142"/>
    </location>
</feature>
<sequence length="296" mass="31736">MTRAEELWAPRGRTPAQLRHARVKVVGSLLLLGLFVVGLAVRITGGVSAADREVPALIAALALVGVHLFSGRMRFLGGIPRSGWLSAFGGIAVAYVFVHLLPELAASQRTIEEEVAGGSLLAFLEDHVYLVALLGLALFYYVEKQSLESRRARREATGEDQAGPGAFRLSIASFAAYNVLIGYLLLRGEFAGLEALALYTLALGVHFVVNDFGLREHHKEGYEHAGRYVLSVAVLVGWLIGLFAEIPEPAIAVIVAFIAGGVVLNVLKEELPGERRARFVPFAVGAAAYAGLLQLV</sequence>
<proteinExistence type="predicted"/>
<evidence type="ECO:0000256" key="1">
    <source>
        <dbReference type="SAM" id="Phobius"/>
    </source>
</evidence>
<feature type="transmembrane region" description="Helical" evidence="1">
    <location>
        <begin position="54"/>
        <end position="71"/>
    </location>
</feature>
<feature type="transmembrane region" description="Helical" evidence="1">
    <location>
        <begin position="192"/>
        <end position="213"/>
    </location>
</feature>
<accession>A0A6J4SDB6</accession>
<gene>
    <name evidence="2" type="ORF">AVDCRST_MAG69-1631</name>
</gene>
<name>A0A6J4SDB6_9ACTN</name>